<evidence type="ECO:0000256" key="3">
    <source>
        <dbReference type="ARBA" id="ARBA00038502"/>
    </source>
</evidence>
<dbReference type="OrthoDB" id="630895at2759"/>
<dbReference type="Gene3D" id="3.40.630.30">
    <property type="match status" value="1"/>
</dbReference>
<dbReference type="AlphaFoldDB" id="A0A9P6RK39"/>
<proteinExistence type="inferred from homology"/>
<comment type="similarity">
    <text evidence="3">Belongs to the acetyltransferase family. RimJ subfamily.</text>
</comment>
<dbReference type="GO" id="GO:0016747">
    <property type="term" value="F:acyltransferase activity, transferring groups other than amino-acyl groups"/>
    <property type="evidence" value="ECO:0007669"/>
    <property type="project" value="InterPro"/>
</dbReference>
<dbReference type="Proteomes" id="UP000738325">
    <property type="component" value="Unassembled WGS sequence"/>
</dbReference>
<keyword evidence="2" id="KW-0012">Acyltransferase</keyword>
<keyword evidence="1" id="KW-0808">Transferase</keyword>
<reference evidence="5" key="1">
    <citation type="journal article" date="2020" name="Fungal Divers.">
        <title>Resolving the Mortierellaceae phylogeny through synthesis of multi-gene phylogenetics and phylogenomics.</title>
        <authorList>
            <person name="Vandepol N."/>
            <person name="Liber J."/>
            <person name="Desiro A."/>
            <person name="Na H."/>
            <person name="Kennedy M."/>
            <person name="Barry K."/>
            <person name="Grigoriev I.V."/>
            <person name="Miller A.N."/>
            <person name="O'Donnell K."/>
            <person name="Stajich J.E."/>
            <person name="Bonito G."/>
        </authorList>
    </citation>
    <scope>NUCLEOTIDE SEQUENCE</scope>
    <source>
        <strain evidence="5">REB-010B</strain>
    </source>
</reference>
<gene>
    <name evidence="5" type="ORF">BGZ99_005148</name>
</gene>
<dbReference type="InterPro" id="IPR000182">
    <property type="entry name" value="GNAT_dom"/>
</dbReference>
<dbReference type="PANTHER" id="PTHR43792">
    <property type="entry name" value="GNAT FAMILY, PUTATIVE (AFU_ORTHOLOGUE AFUA_3G00765)-RELATED-RELATED"/>
    <property type="match status" value="1"/>
</dbReference>
<dbReference type="InterPro" id="IPR016181">
    <property type="entry name" value="Acyl_CoA_acyltransferase"/>
</dbReference>
<dbReference type="EMBL" id="JAAAIP010000328">
    <property type="protein sequence ID" value="KAG0319328.1"/>
    <property type="molecule type" value="Genomic_DNA"/>
</dbReference>
<comment type="caution">
    <text evidence="5">The sequence shown here is derived from an EMBL/GenBank/DDBJ whole genome shotgun (WGS) entry which is preliminary data.</text>
</comment>
<protein>
    <recommendedName>
        <fullName evidence="4">N-acetyltransferase domain-containing protein</fullName>
    </recommendedName>
</protein>
<name>A0A9P6RK39_9FUNG</name>
<keyword evidence="6" id="KW-1185">Reference proteome</keyword>
<evidence type="ECO:0000256" key="1">
    <source>
        <dbReference type="ARBA" id="ARBA00022679"/>
    </source>
</evidence>
<feature type="domain" description="N-acetyltransferase" evidence="4">
    <location>
        <begin position="34"/>
        <end position="183"/>
    </location>
</feature>
<dbReference type="InterPro" id="IPR051531">
    <property type="entry name" value="N-acetyltransferase"/>
</dbReference>
<evidence type="ECO:0000313" key="5">
    <source>
        <dbReference type="EMBL" id="KAG0319328.1"/>
    </source>
</evidence>
<evidence type="ECO:0000256" key="2">
    <source>
        <dbReference type="ARBA" id="ARBA00023315"/>
    </source>
</evidence>
<accession>A0A9P6RK39</accession>
<evidence type="ECO:0000259" key="4">
    <source>
        <dbReference type="Pfam" id="PF13302"/>
    </source>
</evidence>
<evidence type="ECO:0000313" key="6">
    <source>
        <dbReference type="Proteomes" id="UP000738325"/>
    </source>
</evidence>
<dbReference type="Pfam" id="PF13302">
    <property type="entry name" value="Acetyltransf_3"/>
    <property type="match status" value="1"/>
</dbReference>
<sequence length="222" mass="25322">MITEQTTPNAQQQQHVIAMGPYRVSEDPPHYLSAVDFNDVPEMVRVLNINKDVHNGTATFHYPYLESHAQARIARAMSNRTDKGYNSHWAMRISPDGPIMGWIHAYFNPTVQEFHPVTGRPLVIADMGYWVSPEYVGKGYASRSTRFVVHEILFKEFECDIVRSEAYPHNVGSRKAMQAAGMEQEYESKTVFIPKFQENRIVCGYAVHRDESTKIVVSNPDS</sequence>
<dbReference type="PANTHER" id="PTHR43792:SF8">
    <property type="entry name" value="[RIBOSOMAL PROTEIN US5]-ALANINE N-ACETYLTRANSFERASE"/>
    <property type="match status" value="1"/>
</dbReference>
<dbReference type="SUPFAM" id="SSF55729">
    <property type="entry name" value="Acyl-CoA N-acyltransferases (Nat)"/>
    <property type="match status" value="1"/>
</dbReference>
<organism evidence="5 6">
    <name type="scientific">Dissophora globulifera</name>
    <dbReference type="NCBI Taxonomy" id="979702"/>
    <lineage>
        <taxon>Eukaryota</taxon>
        <taxon>Fungi</taxon>
        <taxon>Fungi incertae sedis</taxon>
        <taxon>Mucoromycota</taxon>
        <taxon>Mortierellomycotina</taxon>
        <taxon>Mortierellomycetes</taxon>
        <taxon>Mortierellales</taxon>
        <taxon>Mortierellaceae</taxon>
        <taxon>Dissophora</taxon>
    </lineage>
</organism>